<dbReference type="RefSeq" id="WP_154405452.1">
    <property type="nucleotide sequence ID" value="NZ_VUNR01000002.1"/>
</dbReference>
<organism evidence="1 2">
    <name type="scientific">Anaerovibrio slackiae</name>
    <dbReference type="NCBI Taxonomy" id="2652309"/>
    <lineage>
        <taxon>Bacteria</taxon>
        <taxon>Bacillati</taxon>
        <taxon>Bacillota</taxon>
        <taxon>Negativicutes</taxon>
        <taxon>Selenomonadales</taxon>
        <taxon>Selenomonadaceae</taxon>
        <taxon>Anaerovibrio</taxon>
    </lineage>
</organism>
<reference evidence="1 2" key="1">
    <citation type="submission" date="2019-08" db="EMBL/GenBank/DDBJ databases">
        <title>In-depth cultivation of the pig gut microbiome towards novel bacterial diversity and tailored functional studies.</title>
        <authorList>
            <person name="Wylensek D."/>
            <person name="Hitch T.C.A."/>
            <person name="Clavel T."/>
        </authorList>
    </citation>
    <scope>NUCLEOTIDE SEQUENCE [LARGE SCALE GENOMIC DNA]</scope>
    <source>
        <strain evidence="1 2">WCA-693-APC-5D-A</strain>
    </source>
</reference>
<comment type="caution">
    <text evidence="1">The sequence shown here is derived from an EMBL/GenBank/DDBJ whole genome shotgun (WGS) entry which is preliminary data.</text>
</comment>
<dbReference type="GeneID" id="96777590"/>
<dbReference type="Proteomes" id="UP000433181">
    <property type="component" value="Unassembled WGS sequence"/>
</dbReference>
<gene>
    <name evidence="1" type="ORF">FYJ84_01530</name>
</gene>
<sequence length="120" mass="13682">MLPLLIAAGLAIGGVVIVANWDSIANWLKDFVPKLRAVWNSVRKNVPHGARMFGDIIVEGAERLSRIMHKLYYKENGQWIEETTTRKVSEDEVPASIRNKINRKEADITEEIEKELKLEV</sequence>
<evidence type="ECO:0000313" key="1">
    <source>
        <dbReference type="EMBL" id="MSU07679.1"/>
    </source>
</evidence>
<protein>
    <submittedName>
        <fullName evidence="1">Uncharacterized protein</fullName>
    </submittedName>
</protein>
<keyword evidence="2" id="KW-1185">Reference proteome</keyword>
<dbReference type="EMBL" id="VUNR01000002">
    <property type="protein sequence ID" value="MSU07679.1"/>
    <property type="molecule type" value="Genomic_DNA"/>
</dbReference>
<proteinExistence type="predicted"/>
<evidence type="ECO:0000313" key="2">
    <source>
        <dbReference type="Proteomes" id="UP000433181"/>
    </source>
</evidence>
<dbReference type="AlphaFoldDB" id="A0A6I2UD59"/>
<name>A0A6I2UD59_9FIRM</name>
<accession>A0A6I2UD59</accession>